<dbReference type="EMBL" id="NPDZ01000006">
    <property type="protein sequence ID" value="PJZ73032.1"/>
    <property type="molecule type" value="Genomic_DNA"/>
</dbReference>
<dbReference type="PANTHER" id="PTHR43479">
    <property type="entry name" value="ACREF/ENVCD OPERON REPRESSOR-RELATED"/>
    <property type="match status" value="1"/>
</dbReference>
<dbReference type="AlphaFoldDB" id="A0A2M9ZLS5"/>
<dbReference type="InterPro" id="IPR050624">
    <property type="entry name" value="HTH-type_Tx_Regulator"/>
</dbReference>
<dbReference type="PRINTS" id="PR00455">
    <property type="entry name" value="HTHTETR"/>
</dbReference>
<dbReference type="EMBL" id="NPDY01000007">
    <property type="protein sequence ID" value="PJZ69753.1"/>
    <property type="molecule type" value="Genomic_DNA"/>
</dbReference>
<dbReference type="InterPro" id="IPR009057">
    <property type="entry name" value="Homeodomain-like_sf"/>
</dbReference>
<proteinExistence type="predicted"/>
<accession>A0A2M9ZLS5</accession>
<dbReference type="PROSITE" id="PS50977">
    <property type="entry name" value="HTH_TETR_2"/>
    <property type="match status" value="1"/>
</dbReference>
<dbReference type="RefSeq" id="WP_100713734.1">
    <property type="nucleotide sequence ID" value="NZ_NPDY01000007.1"/>
</dbReference>
<keyword evidence="1 2" id="KW-0238">DNA-binding</keyword>
<evidence type="ECO:0000313" key="4">
    <source>
        <dbReference type="EMBL" id="PJZ69753.1"/>
    </source>
</evidence>
<evidence type="ECO:0000259" key="3">
    <source>
        <dbReference type="PROSITE" id="PS50977"/>
    </source>
</evidence>
<dbReference type="Proteomes" id="UP000231990">
    <property type="component" value="Unassembled WGS sequence"/>
</dbReference>
<dbReference type="Gene3D" id="1.10.357.10">
    <property type="entry name" value="Tetracycline Repressor, domain 2"/>
    <property type="match status" value="1"/>
</dbReference>
<dbReference type="Proteomes" id="UP000231962">
    <property type="component" value="Unassembled WGS sequence"/>
</dbReference>
<name>A0A2M9ZLS5_9LEPT</name>
<dbReference type="PANTHER" id="PTHR43479:SF11">
    <property type="entry name" value="ACREF_ENVCD OPERON REPRESSOR-RELATED"/>
    <property type="match status" value="1"/>
</dbReference>
<dbReference type="SUPFAM" id="SSF46689">
    <property type="entry name" value="Homeodomain-like"/>
    <property type="match status" value="1"/>
</dbReference>
<feature type="domain" description="HTH tetR-type" evidence="3">
    <location>
        <begin position="15"/>
        <end position="75"/>
    </location>
</feature>
<keyword evidence="6" id="KW-1185">Reference proteome</keyword>
<evidence type="ECO:0000313" key="5">
    <source>
        <dbReference type="EMBL" id="PJZ73032.1"/>
    </source>
</evidence>
<dbReference type="InterPro" id="IPR001647">
    <property type="entry name" value="HTH_TetR"/>
</dbReference>
<sequence>MSKKYYQEPFERISEEKQNRILSVAIAEFANKGFNNANTNTIATKAGISVGSLYKYFQTKEEFFLAAVNHGIGQLEKTLAFVLLEENDLFGKIESILRIIQRHSRENQDIIRLYNEMTSEGNSELIRKLSSELESVSAQFYTQLIAEAKKEKVVSSDINERLFAFCLDNIFMTLQFSYASEYYRERMKIYVGSDAFERDEEVISELMKFIRRALTGLA</sequence>
<reference evidence="6 7" key="1">
    <citation type="submission" date="2017-07" db="EMBL/GenBank/DDBJ databases">
        <title>Leptospira spp. isolated from tropical soils.</title>
        <authorList>
            <person name="Thibeaux R."/>
            <person name="Iraola G."/>
            <person name="Ferres I."/>
            <person name="Bierque E."/>
            <person name="Girault D."/>
            <person name="Soupe-Gilbert M.-E."/>
            <person name="Picardeau M."/>
            <person name="Goarant C."/>
        </authorList>
    </citation>
    <scope>NUCLEOTIDE SEQUENCE [LARGE SCALE GENOMIC DNA]</scope>
    <source>
        <strain evidence="5 7">FH1-B-B1</strain>
        <strain evidence="4 6">FH1-B-C1</strain>
    </source>
</reference>
<dbReference type="OrthoDB" id="494991at2"/>
<dbReference type="SUPFAM" id="SSF48498">
    <property type="entry name" value="Tetracyclin repressor-like, C-terminal domain"/>
    <property type="match status" value="1"/>
</dbReference>
<feature type="DNA-binding region" description="H-T-H motif" evidence="2">
    <location>
        <begin position="38"/>
        <end position="57"/>
    </location>
</feature>
<dbReference type="Pfam" id="PF00440">
    <property type="entry name" value="TetR_N"/>
    <property type="match status" value="1"/>
</dbReference>
<evidence type="ECO:0000256" key="1">
    <source>
        <dbReference type="ARBA" id="ARBA00023125"/>
    </source>
</evidence>
<dbReference type="GO" id="GO:0003677">
    <property type="term" value="F:DNA binding"/>
    <property type="evidence" value="ECO:0007669"/>
    <property type="project" value="UniProtKB-UniRule"/>
</dbReference>
<organism evidence="5 7">
    <name type="scientific">Leptospira perolatii</name>
    <dbReference type="NCBI Taxonomy" id="2023191"/>
    <lineage>
        <taxon>Bacteria</taxon>
        <taxon>Pseudomonadati</taxon>
        <taxon>Spirochaetota</taxon>
        <taxon>Spirochaetia</taxon>
        <taxon>Leptospirales</taxon>
        <taxon>Leptospiraceae</taxon>
        <taxon>Leptospira</taxon>
    </lineage>
</organism>
<comment type="caution">
    <text evidence="5">The sequence shown here is derived from an EMBL/GenBank/DDBJ whole genome shotgun (WGS) entry which is preliminary data.</text>
</comment>
<evidence type="ECO:0000256" key="2">
    <source>
        <dbReference type="PROSITE-ProRule" id="PRU00335"/>
    </source>
</evidence>
<dbReference type="InterPro" id="IPR036271">
    <property type="entry name" value="Tet_transcr_reg_TetR-rel_C_sf"/>
</dbReference>
<protein>
    <submittedName>
        <fullName evidence="5">AcrR family transcriptional regulator</fullName>
    </submittedName>
</protein>
<evidence type="ECO:0000313" key="6">
    <source>
        <dbReference type="Proteomes" id="UP000231962"/>
    </source>
</evidence>
<gene>
    <name evidence="4" type="ORF">CH360_09170</name>
    <name evidence="5" type="ORF">CH373_11065</name>
</gene>
<evidence type="ECO:0000313" key="7">
    <source>
        <dbReference type="Proteomes" id="UP000231990"/>
    </source>
</evidence>